<dbReference type="CDD" id="cd00077">
    <property type="entry name" value="HDc"/>
    <property type="match status" value="1"/>
</dbReference>
<keyword evidence="3" id="KW-0819">tRNA processing</keyword>
<keyword evidence="6" id="KW-0547">Nucleotide-binding</keyword>
<proteinExistence type="predicted"/>
<dbReference type="InterPro" id="IPR006674">
    <property type="entry name" value="HD_domain"/>
</dbReference>
<keyword evidence="4" id="KW-0548">Nucleotidyltransferase</keyword>
<keyword evidence="2" id="KW-0808">Transferase</keyword>
<dbReference type="Pfam" id="PF01743">
    <property type="entry name" value="PolyA_pol"/>
    <property type="match status" value="1"/>
</dbReference>
<dbReference type="InterPro" id="IPR003607">
    <property type="entry name" value="HD/PDEase_dom"/>
</dbReference>
<dbReference type="GO" id="GO:0008033">
    <property type="term" value="P:tRNA processing"/>
    <property type="evidence" value="ECO:0007669"/>
    <property type="project" value="UniProtKB-KW"/>
</dbReference>
<sequence>MANIRELLNNPRYHQVREIMVIAGELSLKEDVTAYAVGGCVRDLLLGSSIKDVDLMIEGEGISFARKLAKILGVKKIVQFEKFGTALIPHKPMQIEVTTSRIEKYDANSRNPSEINYTDLNGDLKRRDFTINAMAMDISSATFGELSDPFGGIVDLNAGILKTPLDPDETFSNDPLRMMRAAYFASKLNFKIEVKCRRSMKKQASRIDIVSWERIRDEFTKIMTTKKPSVGLIILQKAGLMKIVFPEIHVMYGLEQTSEWHHKDIFAHTLQVVDNSAQLSNKMELRFAALVHDIAKPNTRSVDSEKGYTFHGHDAIGEQMLNVVAKRMKLPNKLADYIKKLTLLHLRPIALVKSEVTDSAVRRLMVAAGDDLDDLMDLCRADITTKNPSRVKRYLNNFKIVEEKITNVMGKDAMKNFQSPVRGQEIMDICGLSEGRKVGKIKEAIEEAILDGKIEYTYDAAKQYLLKIKNNY</sequence>
<evidence type="ECO:0000256" key="7">
    <source>
        <dbReference type="ARBA" id="ARBA00022800"/>
    </source>
</evidence>
<dbReference type="InterPro" id="IPR043519">
    <property type="entry name" value="NT_sf"/>
</dbReference>
<dbReference type="InterPro" id="IPR032828">
    <property type="entry name" value="PolyA_RNA-bd"/>
</dbReference>
<dbReference type="GO" id="GO:0042245">
    <property type="term" value="P:RNA repair"/>
    <property type="evidence" value="ECO:0007669"/>
    <property type="project" value="UniProtKB-KW"/>
</dbReference>
<keyword evidence="9" id="KW-0460">Magnesium</keyword>
<keyword evidence="8" id="KW-0067">ATP-binding</keyword>
<dbReference type="Pfam" id="PF12627">
    <property type="entry name" value="PolyA_pol_RNAbd"/>
    <property type="match status" value="1"/>
</dbReference>
<dbReference type="SUPFAM" id="SSF81891">
    <property type="entry name" value="Poly A polymerase C-terminal region-like"/>
    <property type="match status" value="1"/>
</dbReference>
<keyword evidence="10" id="KW-0694">RNA-binding</keyword>
<dbReference type="Gene3D" id="3.30.460.10">
    <property type="entry name" value="Beta Polymerase, domain 2"/>
    <property type="match status" value="1"/>
</dbReference>
<dbReference type="SUPFAM" id="SSF81301">
    <property type="entry name" value="Nucleotidyltransferase"/>
    <property type="match status" value="1"/>
</dbReference>
<evidence type="ECO:0000259" key="11">
    <source>
        <dbReference type="PROSITE" id="PS51831"/>
    </source>
</evidence>
<dbReference type="EMBL" id="UINC01008867">
    <property type="protein sequence ID" value="SVA39856.1"/>
    <property type="molecule type" value="Genomic_DNA"/>
</dbReference>
<dbReference type="Gene3D" id="1.10.3090.10">
    <property type="entry name" value="cca-adding enzyme, domain 2"/>
    <property type="match status" value="1"/>
</dbReference>
<keyword evidence="5" id="KW-0479">Metal-binding</keyword>
<reference evidence="12" key="1">
    <citation type="submission" date="2018-05" db="EMBL/GenBank/DDBJ databases">
        <authorList>
            <person name="Lanie J.A."/>
            <person name="Ng W.-L."/>
            <person name="Kazmierczak K.M."/>
            <person name="Andrzejewski T.M."/>
            <person name="Davidsen T.M."/>
            <person name="Wayne K.J."/>
            <person name="Tettelin H."/>
            <person name="Glass J.I."/>
            <person name="Rusch D."/>
            <person name="Podicherti R."/>
            <person name="Tsui H.-C.T."/>
            <person name="Winkler M.E."/>
        </authorList>
    </citation>
    <scope>NUCLEOTIDE SEQUENCE</scope>
</reference>
<evidence type="ECO:0000313" key="12">
    <source>
        <dbReference type="EMBL" id="SVA39856.1"/>
    </source>
</evidence>
<dbReference type="SMART" id="SM00471">
    <property type="entry name" value="HDc"/>
    <property type="match status" value="1"/>
</dbReference>
<dbReference type="AlphaFoldDB" id="A0A381VHM0"/>
<evidence type="ECO:0000256" key="8">
    <source>
        <dbReference type="ARBA" id="ARBA00022840"/>
    </source>
</evidence>
<evidence type="ECO:0000256" key="6">
    <source>
        <dbReference type="ARBA" id="ARBA00022741"/>
    </source>
</evidence>
<organism evidence="12">
    <name type="scientific">marine metagenome</name>
    <dbReference type="NCBI Taxonomy" id="408172"/>
    <lineage>
        <taxon>unclassified sequences</taxon>
        <taxon>metagenomes</taxon>
        <taxon>ecological metagenomes</taxon>
    </lineage>
</organism>
<dbReference type="GO" id="GO:0046872">
    <property type="term" value="F:metal ion binding"/>
    <property type="evidence" value="ECO:0007669"/>
    <property type="project" value="UniProtKB-KW"/>
</dbReference>
<dbReference type="GO" id="GO:0016779">
    <property type="term" value="F:nucleotidyltransferase activity"/>
    <property type="evidence" value="ECO:0007669"/>
    <property type="project" value="UniProtKB-KW"/>
</dbReference>
<dbReference type="PANTHER" id="PTHR47545">
    <property type="entry name" value="MULTIFUNCTIONAL CCA PROTEIN"/>
    <property type="match status" value="1"/>
</dbReference>
<comment type="cofactor">
    <cofactor evidence="1">
        <name>Mg(2+)</name>
        <dbReference type="ChEBI" id="CHEBI:18420"/>
    </cofactor>
</comment>
<dbReference type="PROSITE" id="PS51831">
    <property type="entry name" value="HD"/>
    <property type="match status" value="1"/>
</dbReference>
<name>A0A381VHM0_9ZZZZ</name>
<evidence type="ECO:0000256" key="3">
    <source>
        <dbReference type="ARBA" id="ARBA00022694"/>
    </source>
</evidence>
<dbReference type="Gene3D" id="1.10.246.80">
    <property type="match status" value="1"/>
</dbReference>
<gene>
    <name evidence="12" type="ORF">METZ01_LOCUS92710</name>
</gene>
<evidence type="ECO:0000256" key="9">
    <source>
        <dbReference type="ARBA" id="ARBA00022842"/>
    </source>
</evidence>
<dbReference type="InterPro" id="IPR002646">
    <property type="entry name" value="PolA_pol_head_dom"/>
</dbReference>
<dbReference type="GO" id="GO:0003723">
    <property type="term" value="F:RNA binding"/>
    <property type="evidence" value="ECO:0007669"/>
    <property type="project" value="UniProtKB-KW"/>
</dbReference>
<dbReference type="InterPro" id="IPR050124">
    <property type="entry name" value="tRNA_CCA-adding_enzyme"/>
</dbReference>
<evidence type="ECO:0000256" key="1">
    <source>
        <dbReference type="ARBA" id="ARBA00001946"/>
    </source>
</evidence>
<evidence type="ECO:0000256" key="4">
    <source>
        <dbReference type="ARBA" id="ARBA00022695"/>
    </source>
</evidence>
<dbReference type="CDD" id="cd05398">
    <property type="entry name" value="NT_ClassII-CCAase"/>
    <property type="match status" value="1"/>
</dbReference>
<evidence type="ECO:0000256" key="10">
    <source>
        <dbReference type="ARBA" id="ARBA00022884"/>
    </source>
</evidence>
<dbReference type="Pfam" id="PF01966">
    <property type="entry name" value="HD"/>
    <property type="match status" value="1"/>
</dbReference>
<evidence type="ECO:0000256" key="2">
    <source>
        <dbReference type="ARBA" id="ARBA00022679"/>
    </source>
</evidence>
<dbReference type="PANTHER" id="PTHR47545:SF1">
    <property type="entry name" value="MULTIFUNCTIONAL CCA PROTEIN"/>
    <property type="match status" value="1"/>
</dbReference>
<dbReference type="GO" id="GO:0005524">
    <property type="term" value="F:ATP binding"/>
    <property type="evidence" value="ECO:0007669"/>
    <property type="project" value="UniProtKB-KW"/>
</dbReference>
<feature type="domain" description="HD" evidence="11">
    <location>
        <begin position="265"/>
        <end position="361"/>
    </location>
</feature>
<protein>
    <recommendedName>
        <fullName evidence="11">HD domain-containing protein</fullName>
    </recommendedName>
</protein>
<keyword evidence="7" id="KW-0692">RNA repair</keyword>
<accession>A0A381VHM0</accession>
<evidence type="ECO:0000256" key="5">
    <source>
        <dbReference type="ARBA" id="ARBA00022723"/>
    </source>
</evidence>